<dbReference type="AlphaFoldDB" id="A0A264W211"/>
<name>A0A264W211_9BACL</name>
<feature type="domain" description="Glycoside-hydrolase family GH114 TIM-barrel" evidence="1">
    <location>
        <begin position="51"/>
        <end position="212"/>
    </location>
</feature>
<evidence type="ECO:0000259" key="1">
    <source>
        <dbReference type="Pfam" id="PF03537"/>
    </source>
</evidence>
<proteinExistence type="predicted"/>
<dbReference type="InterPro" id="IPR017853">
    <property type="entry name" value="GH"/>
</dbReference>
<dbReference type="PANTHER" id="PTHR35882">
    <property type="entry name" value="PELA"/>
    <property type="match status" value="1"/>
</dbReference>
<comment type="caution">
    <text evidence="2">The sequence shown here is derived from an EMBL/GenBank/DDBJ whole genome shotgun (WGS) entry which is preliminary data.</text>
</comment>
<protein>
    <recommendedName>
        <fullName evidence="1">Glycoside-hydrolase family GH114 TIM-barrel domain-containing protein</fullName>
    </recommendedName>
</protein>
<reference evidence="2 3" key="1">
    <citation type="submission" date="2017-07" db="EMBL/GenBank/DDBJ databases">
        <title>Tetzosporium hominis gen.nov. sp.nov.</title>
        <authorList>
            <person name="Tetz G."/>
            <person name="Tetz V."/>
        </authorList>
    </citation>
    <scope>NUCLEOTIDE SEQUENCE [LARGE SCALE GENOMIC DNA]</scope>
    <source>
        <strain evidence="2 3">VT-49</strain>
    </source>
</reference>
<dbReference type="Proteomes" id="UP000217065">
    <property type="component" value="Unassembled WGS sequence"/>
</dbReference>
<dbReference type="Gene3D" id="3.20.20.70">
    <property type="entry name" value="Aldolase class I"/>
    <property type="match status" value="1"/>
</dbReference>
<dbReference type="RefSeq" id="WP_094943501.1">
    <property type="nucleotide sequence ID" value="NZ_NOKQ01000220.1"/>
</dbReference>
<evidence type="ECO:0000313" key="2">
    <source>
        <dbReference type="EMBL" id="OZS77620.1"/>
    </source>
</evidence>
<sequence>MKRTLPILFLILTGWLMSWLLPSFKSPLTPVRSFMFYYDHPNDSVMNELKSVDLAIVAVHAFSKDQIQEIQASGTLVYGYTSLMQLENWNTAITTKVQDSDYATQNEQKIYVEEWDTYVMDVREAHYQQILLTKIKDEQQSKGIDGVFFDTADDLFHYFSDTPDHDSFLQAYESILKQVDELQLGIVQNRGFESYEARGKPYIDAILWENFDDQTLAESKWAQNWFYTLLKAHHQKTVRLLAEVRTDESEALSRNLGFPTFRKY</sequence>
<dbReference type="PANTHER" id="PTHR35882:SF2">
    <property type="entry name" value="PELA"/>
    <property type="match status" value="1"/>
</dbReference>
<dbReference type="EMBL" id="NOKQ01000220">
    <property type="protein sequence ID" value="OZS77620.1"/>
    <property type="molecule type" value="Genomic_DNA"/>
</dbReference>
<dbReference type="OrthoDB" id="2380315at2"/>
<gene>
    <name evidence="2" type="ORF">CF394_10450</name>
</gene>
<keyword evidence="3" id="KW-1185">Reference proteome</keyword>
<accession>A0A264W211</accession>
<organism evidence="2 3">
    <name type="scientific">Tetzosporium hominis</name>
    <dbReference type="NCBI Taxonomy" id="2020506"/>
    <lineage>
        <taxon>Bacteria</taxon>
        <taxon>Bacillati</taxon>
        <taxon>Bacillota</taxon>
        <taxon>Bacilli</taxon>
        <taxon>Bacillales</taxon>
        <taxon>Caryophanaceae</taxon>
        <taxon>Tetzosporium</taxon>
    </lineage>
</organism>
<dbReference type="Pfam" id="PF03537">
    <property type="entry name" value="Glyco_hydro_114"/>
    <property type="match status" value="1"/>
</dbReference>
<dbReference type="SUPFAM" id="SSF51445">
    <property type="entry name" value="(Trans)glycosidases"/>
    <property type="match status" value="1"/>
</dbReference>
<dbReference type="InterPro" id="IPR013785">
    <property type="entry name" value="Aldolase_TIM"/>
</dbReference>
<evidence type="ECO:0000313" key="3">
    <source>
        <dbReference type="Proteomes" id="UP000217065"/>
    </source>
</evidence>
<dbReference type="InterPro" id="IPR004352">
    <property type="entry name" value="GH114_TIM-barrel"/>
</dbReference>